<name>A0ABW0SGH1_9RHOB</name>
<gene>
    <name evidence="2" type="ORF">ACFPOC_17070</name>
</gene>
<organism evidence="2 3">
    <name type="scientific">Rubellimicrobium aerolatum</name>
    <dbReference type="NCBI Taxonomy" id="490979"/>
    <lineage>
        <taxon>Bacteria</taxon>
        <taxon>Pseudomonadati</taxon>
        <taxon>Pseudomonadota</taxon>
        <taxon>Alphaproteobacteria</taxon>
        <taxon>Rhodobacterales</taxon>
        <taxon>Roseobacteraceae</taxon>
        <taxon>Rubellimicrobium</taxon>
    </lineage>
</organism>
<sequence length="290" mass="32187">MPYAITPEDESVESALRRIAREEAAHALEMVRATGDLAPRVHEMRKTVKKLRGLLRLARPVLAVASAENAVLRDAGQGLSGLRDAAVQLATAESLSATIPSDRREALLAPFRAAAAHHDARAEAELLPPFADVMDSLILRSEGWRLRREGWDALEPGLKATWAAARRALKAARREPSPEALHEWRKRVKDHWYQARLLRPIWPAMMDPHIKAADDLGEVLGLVNDLAVFRDRLDAADLAPVLKSEAKDLATLRHAELMARALPLGRRLLAGDARALTDRWGTWWTLRDAA</sequence>
<dbReference type="EMBL" id="JBHSNA010000027">
    <property type="protein sequence ID" value="MFC5568123.1"/>
    <property type="molecule type" value="Genomic_DNA"/>
</dbReference>
<proteinExistence type="predicted"/>
<dbReference type="PANTHER" id="PTHR39339">
    <property type="entry name" value="SLR1444 PROTEIN"/>
    <property type="match status" value="1"/>
</dbReference>
<dbReference type="Gene3D" id="1.40.20.10">
    <property type="entry name" value="CHAD domain"/>
    <property type="match status" value="1"/>
</dbReference>
<feature type="domain" description="CHAD" evidence="1">
    <location>
        <begin position="9"/>
        <end position="281"/>
    </location>
</feature>
<dbReference type="Proteomes" id="UP001596056">
    <property type="component" value="Unassembled WGS sequence"/>
</dbReference>
<evidence type="ECO:0000259" key="1">
    <source>
        <dbReference type="PROSITE" id="PS51708"/>
    </source>
</evidence>
<comment type="caution">
    <text evidence="2">The sequence shown here is derived from an EMBL/GenBank/DDBJ whole genome shotgun (WGS) entry which is preliminary data.</text>
</comment>
<dbReference type="SMART" id="SM00880">
    <property type="entry name" value="CHAD"/>
    <property type="match status" value="1"/>
</dbReference>
<dbReference type="RefSeq" id="WP_209843060.1">
    <property type="nucleotide sequence ID" value="NZ_JAGGJP010000023.1"/>
</dbReference>
<dbReference type="InterPro" id="IPR007899">
    <property type="entry name" value="CHAD_dom"/>
</dbReference>
<dbReference type="PROSITE" id="PS51708">
    <property type="entry name" value="CHAD"/>
    <property type="match status" value="1"/>
</dbReference>
<keyword evidence="3" id="KW-1185">Reference proteome</keyword>
<reference evidence="3" key="1">
    <citation type="journal article" date="2019" name="Int. J. Syst. Evol. Microbiol.">
        <title>The Global Catalogue of Microorganisms (GCM) 10K type strain sequencing project: providing services to taxonomists for standard genome sequencing and annotation.</title>
        <authorList>
            <consortium name="The Broad Institute Genomics Platform"/>
            <consortium name="The Broad Institute Genome Sequencing Center for Infectious Disease"/>
            <person name="Wu L."/>
            <person name="Ma J."/>
        </authorList>
    </citation>
    <scope>NUCLEOTIDE SEQUENCE [LARGE SCALE GENOMIC DNA]</scope>
    <source>
        <strain evidence="3">KACC 11588</strain>
    </source>
</reference>
<protein>
    <submittedName>
        <fullName evidence="2">CHAD domain-containing protein</fullName>
    </submittedName>
</protein>
<dbReference type="PANTHER" id="PTHR39339:SF1">
    <property type="entry name" value="CHAD DOMAIN-CONTAINING PROTEIN"/>
    <property type="match status" value="1"/>
</dbReference>
<dbReference type="Pfam" id="PF05235">
    <property type="entry name" value="CHAD"/>
    <property type="match status" value="1"/>
</dbReference>
<dbReference type="InterPro" id="IPR038186">
    <property type="entry name" value="CHAD_dom_sf"/>
</dbReference>
<accession>A0ABW0SGH1</accession>
<evidence type="ECO:0000313" key="3">
    <source>
        <dbReference type="Proteomes" id="UP001596056"/>
    </source>
</evidence>
<evidence type="ECO:0000313" key="2">
    <source>
        <dbReference type="EMBL" id="MFC5568123.1"/>
    </source>
</evidence>